<dbReference type="NCBIfam" id="TIGR00305">
    <property type="entry name" value="putative toxin-antitoxin system toxin component, PIN family"/>
    <property type="match status" value="1"/>
</dbReference>
<accession>A0A2T5JEH6</accession>
<keyword evidence="3" id="KW-1185">Reference proteome</keyword>
<dbReference type="Proteomes" id="UP000244168">
    <property type="component" value="Unassembled WGS sequence"/>
</dbReference>
<comment type="caution">
    <text evidence="2">The sequence shown here is derived from an EMBL/GenBank/DDBJ whole genome shotgun (WGS) entry which is preliminary data.</text>
</comment>
<dbReference type="EMBL" id="QAOQ01000001">
    <property type="protein sequence ID" value="PTR00823.1"/>
    <property type="molecule type" value="Genomic_DNA"/>
</dbReference>
<evidence type="ECO:0000313" key="3">
    <source>
        <dbReference type="Proteomes" id="UP000244168"/>
    </source>
</evidence>
<reference evidence="2 3" key="1">
    <citation type="submission" date="2018-04" db="EMBL/GenBank/DDBJ databases">
        <title>Genomic Encyclopedia of Archaeal and Bacterial Type Strains, Phase II (KMG-II): from individual species to whole genera.</title>
        <authorList>
            <person name="Goeker M."/>
        </authorList>
    </citation>
    <scope>NUCLEOTIDE SEQUENCE [LARGE SCALE GENOMIC DNA]</scope>
    <source>
        <strain evidence="2 3">DSM 26809</strain>
    </source>
</reference>
<dbReference type="AlphaFoldDB" id="A0A2T5JEH6"/>
<sequence>MIKNDISKIERILYSGNITLLFSNELIEEIASVTKRAKFSKFFKPKDVESFFHLISPYMKVIEVKSVITQCRDIKDNFLLALAIDGSADYLLTGDNDLLSVKTIGNTKIITITDFLSSL</sequence>
<dbReference type="PANTHER" id="PTHR34610">
    <property type="entry name" value="SSL7007 PROTEIN"/>
    <property type="match status" value="1"/>
</dbReference>
<dbReference type="Pfam" id="PF13470">
    <property type="entry name" value="PIN_3"/>
    <property type="match status" value="1"/>
</dbReference>
<dbReference type="SUPFAM" id="SSF88723">
    <property type="entry name" value="PIN domain-like"/>
    <property type="match status" value="1"/>
</dbReference>
<feature type="domain" description="PIN" evidence="1">
    <location>
        <begin position="7"/>
        <end position="96"/>
    </location>
</feature>
<organism evidence="2 3">
    <name type="scientific">Mucilaginibacter yixingensis</name>
    <dbReference type="NCBI Taxonomy" id="1295612"/>
    <lineage>
        <taxon>Bacteria</taxon>
        <taxon>Pseudomonadati</taxon>
        <taxon>Bacteroidota</taxon>
        <taxon>Sphingobacteriia</taxon>
        <taxon>Sphingobacteriales</taxon>
        <taxon>Sphingobacteriaceae</taxon>
        <taxon>Mucilaginibacter</taxon>
    </lineage>
</organism>
<evidence type="ECO:0000313" key="2">
    <source>
        <dbReference type="EMBL" id="PTR00823.1"/>
    </source>
</evidence>
<dbReference type="PANTHER" id="PTHR34610:SF4">
    <property type="entry name" value="SLL8027 PROTEIN"/>
    <property type="match status" value="1"/>
</dbReference>
<gene>
    <name evidence="2" type="ORF">C8P68_10150</name>
</gene>
<protein>
    <recommendedName>
        <fullName evidence="1">PIN domain-containing protein</fullName>
    </recommendedName>
</protein>
<name>A0A2T5JEH6_9SPHI</name>
<dbReference type="InterPro" id="IPR002716">
    <property type="entry name" value="PIN_dom"/>
</dbReference>
<dbReference type="InterPro" id="IPR002850">
    <property type="entry name" value="PIN_toxin-like"/>
</dbReference>
<evidence type="ECO:0000259" key="1">
    <source>
        <dbReference type="Pfam" id="PF13470"/>
    </source>
</evidence>
<dbReference type="InterPro" id="IPR029060">
    <property type="entry name" value="PIN-like_dom_sf"/>
</dbReference>
<proteinExistence type="predicted"/>